<comment type="caution">
    <text evidence="2">The sequence shown here is derived from an EMBL/GenBank/DDBJ whole genome shotgun (WGS) entry which is preliminary data.</text>
</comment>
<dbReference type="Proteomes" id="UP000708148">
    <property type="component" value="Unassembled WGS sequence"/>
</dbReference>
<dbReference type="EMBL" id="CAJHUC010003116">
    <property type="protein sequence ID" value="CAD7705398.1"/>
    <property type="molecule type" value="Genomic_DNA"/>
</dbReference>
<accession>A0A8S1JEE0</accession>
<evidence type="ECO:0000256" key="1">
    <source>
        <dbReference type="SAM" id="MobiDB-lite"/>
    </source>
</evidence>
<feature type="compositionally biased region" description="Low complexity" evidence="1">
    <location>
        <begin position="33"/>
        <end position="43"/>
    </location>
</feature>
<reference evidence="2" key="1">
    <citation type="submission" date="2020-12" db="EMBL/GenBank/DDBJ databases">
        <authorList>
            <person name="Iha C."/>
        </authorList>
    </citation>
    <scope>NUCLEOTIDE SEQUENCE</scope>
</reference>
<sequence length="134" mass="13161">MTAGGQERALSKEELVQAGRRKLDEFRRKKAAAKTAAAASAPAPDRPGSKTQPPSTGSSDAPNGDHVASDGPPAVGADRGAVPGERRARSASPAAMGLASGYAALSDSYQSDGDGRGGDGGDGGPASSGLGRCV</sequence>
<proteinExistence type="predicted"/>
<protein>
    <submittedName>
        <fullName evidence="2">Uncharacterized protein</fullName>
    </submittedName>
</protein>
<name>A0A8S1JEE0_9CHLO</name>
<keyword evidence="3" id="KW-1185">Reference proteome</keyword>
<feature type="compositionally biased region" description="Polar residues" evidence="1">
    <location>
        <begin position="49"/>
        <end position="61"/>
    </location>
</feature>
<dbReference type="AlphaFoldDB" id="A0A8S1JEE0"/>
<evidence type="ECO:0000313" key="3">
    <source>
        <dbReference type="Proteomes" id="UP000708148"/>
    </source>
</evidence>
<feature type="region of interest" description="Disordered" evidence="1">
    <location>
        <begin position="21"/>
        <end position="134"/>
    </location>
</feature>
<gene>
    <name evidence="2" type="ORF">OSTQU699_LOCUS10752</name>
</gene>
<evidence type="ECO:0000313" key="2">
    <source>
        <dbReference type="EMBL" id="CAD7705398.1"/>
    </source>
</evidence>
<organism evidence="2 3">
    <name type="scientific">Ostreobium quekettii</name>
    <dbReference type="NCBI Taxonomy" id="121088"/>
    <lineage>
        <taxon>Eukaryota</taxon>
        <taxon>Viridiplantae</taxon>
        <taxon>Chlorophyta</taxon>
        <taxon>core chlorophytes</taxon>
        <taxon>Ulvophyceae</taxon>
        <taxon>TCBD clade</taxon>
        <taxon>Bryopsidales</taxon>
        <taxon>Ostreobineae</taxon>
        <taxon>Ostreobiaceae</taxon>
        <taxon>Ostreobium</taxon>
    </lineage>
</organism>